<dbReference type="AlphaFoldDB" id="A0A345PJA2"/>
<keyword evidence="2" id="KW-0732">Signal</keyword>
<evidence type="ECO:0000259" key="3">
    <source>
        <dbReference type="Pfam" id="PF13115"/>
    </source>
</evidence>
<feature type="compositionally biased region" description="Basic and acidic residues" evidence="1">
    <location>
        <begin position="141"/>
        <end position="151"/>
    </location>
</feature>
<sequence>MSKIFKTLIFILLLAMTSSCQNTDTSTNFGEPPHLSVDFVVPDSANTGDTIELIATVTYNGKIVNDADKITFEMWQEGRKEDSTMIESVNNGDGSYTAEMTFQQDGIYNIYAHVTAKDLHSMPQKSITVGKSVNDESENEEVSKDHNHEASNEKFSMHFTNPGEVNLTEMTKIMVHLQMNEKPLEKAMVRYEIWNYAISDTHYWIDAEELIPGEYTINYEFPKAGTYTIQVHVENNHGLHEHDTFKLKVN</sequence>
<protein>
    <recommendedName>
        <fullName evidence="3">YtkA-like domain-containing protein</fullName>
    </recommendedName>
</protein>
<dbReference type="EMBL" id="CP024848">
    <property type="protein sequence ID" value="AXI10082.1"/>
    <property type="molecule type" value="Genomic_DNA"/>
</dbReference>
<dbReference type="Proteomes" id="UP000253908">
    <property type="component" value="Chromosome"/>
</dbReference>
<reference evidence="5" key="1">
    <citation type="submission" date="2017-11" db="EMBL/GenBank/DDBJ databases">
        <authorList>
            <person name="Zhu W."/>
        </authorList>
    </citation>
    <scope>NUCLEOTIDE SEQUENCE [LARGE SCALE GENOMIC DNA]</scope>
    <source>
        <strain evidence="5">160</strain>
    </source>
</reference>
<proteinExistence type="predicted"/>
<feature type="region of interest" description="Disordered" evidence="1">
    <location>
        <begin position="131"/>
        <end position="151"/>
    </location>
</feature>
<organism evidence="4 5">
    <name type="scientific">Oceanobacillus zhaokaii</name>
    <dbReference type="NCBI Taxonomy" id="2052660"/>
    <lineage>
        <taxon>Bacteria</taxon>
        <taxon>Bacillati</taxon>
        <taxon>Bacillota</taxon>
        <taxon>Bacilli</taxon>
        <taxon>Bacillales</taxon>
        <taxon>Bacillaceae</taxon>
        <taxon>Oceanobacillus</taxon>
    </lineage>
</organism>
<dbReference type="Gene3D" id="2.60.40.10">
    <property type="entry name" value="Immunoglobulins"/>
    <property type="match status" value="1"/>
</dbReference>
<feature type="signal peptide" evidence="2">
    <location>
        <begin position="1"/>
        <end position="22"/>
    </location>
</feature>
<feature type="domain" description="YtkA-like" evidence="3">
    <location>
        <begin position="35"/>
        <end position="113"/>
    </location>
</feature>
<dbReference type="PROSITE" id="PS51257">
    <property type="entry name" value="PROKAR_LIPOPROTEIN"/>
    <property type="match status" value="1"/>
</dbReference>
<keyword evidence="5" id="KW-1185">Reference proteome</keyword>
<dbReference type="KEGG" id="ocn:CUC15_14590"/>
<accession>A0A345PJA2</accession>
<dbReference type="InterPro" id="IPR032693">
    <property type="entry name" value="YtkA-like_dom"/>
</dbReference>
<evidence type="ECO:0000256" key="2">
    <source>
        <dbReference type="SAM" id="SignalP"/>
    </source>
</evidence>
<dbReference type="Pfam" id="PF13115">
    <property type="entry name" value="YtkA"/>
    <property type="match status" value="2"/>
</dbReference>
<name>A0A345PJA2_9BACI</name>
<feature type="domain" description="YtkA-like" evidence="3">
    <location>
        <begin position="154"/>
        <end position="232"/>
    </location>
</feature>
<dbReference type="InterPro" id="IPR013783">
    <property type="entry name" value="Ig-like_fold"/>
</dbReference>
<evidence type="ECO:0000313" key="4">
    <source>
        <dbReference type="EMBL" id="AXI10082.1"/>
    </source>
</evidence>
<dbReference type="RefSeq" id="WP_114917369.1">
    <property type="nucleotide sequence ID" value="NZ_CP024848.1"/>
</dbReference>
<feature type="chain" id="PRO_5038904911" description="YtkA-like domain-containing protein" evidence="2">
    <location>
        <begin position="23"/>
        <end position="250"/>
    </location>
</feature>
<evidence type="ECO:0000256" key="1">
    <source>
        <dbReference type="SAM" id="MobiDB-lite"/>
    </source>
</evidence>
<evidence type="ECO:0000313" key="5">
    <source>
        <dbReference type="Proteomes" id="UP000253908"/>
    </source>
</evidence>
<dbReference type="OrthoDB" id="2679563at2"/>
<gene>
    <name evidence="4" type="ORF">CUC15_14590</name>
</gene>